<dbReference type="EMBL" id="BMQK01000009">
    <property type="protein sequence ID" value="GGQ67803.1"/>
    <property type="molecule type" value="Genomic_DNA"/>
</dbReference>
<dbReference type="RefSeq" id="WP_189218411.1">
    <property type="nucleotide sequence ID" value="NZ_BMQK01000009.1"/>
</dbReference>
<evidence type="ECO:0000313" key="2">
    <source>
        <dbReference type="EMBL" id="GGQ67803.1"/>
    </source>
</evidence>
<reference evidence="2" key="1">
    <citation type="journal article" date="2014" name="Int. J. Syst. Evol. Microbiol.">
        <title>Complete genome sequence of Corynebacterium casei LMG S-19264T (=DSM 44701T), isolated from a smear-ripened cheese.</title>
        <authorList>
            <consortium name="US DOE Joint Genome Institute (JGI-PGF)"/>
            <person name="Walter F."/>
            <person name="Albersmeier A."/>
            <person name="Kalinowski J."/>
            <person name="Ruckert C."/>
        </authorList>
    </citation>
    <scope>NUCLEOTIDE SEQUENCE</scope>
    <source>
        <strain evidence="2">JCM 3131</strain>
    </source>
</reference>
<organism evidence="2 3">
    <name type="scientific">Streptomyces ruber</name>
    <dbReference type="NCBI Taxonomy" id="83378"/>
    <lineage>
        <taxon>Bacteria</taxon>
        <taxon>Bacillati</taxon>
        <taxon>Actinomycetota</taxon>
        <taxon>Actinomycetes</taxon>
        <taxon>Kitasatosporales</taxon>
        <taxon>Streptomycetaceae</taxon>
        <taxon>Streptomyces</taxon>
    </lineage>
</organism>
<evidence type="ECO:0000313" key="3">
    <source>
        <dbReference type="Proteomes" id="UP000620156"/>
    </source>
</evidence>
<feature type="compositionally biased region" description="Low complexity" evidence="1">
    <location>
        <begin position="52"/>
        <end position="69"/>
    </location>
</feature>
<keyword evidence="3" id="KW-1185">Reference proteome</keyword>
<name>A0A918BH25_9ACTN</name>
<accession>A0A918BH25</accession>
<sequence>MGIRTLRCRTATTLGFLLPAGHGPMSAYAPDASTARVPAESAPLRSARDQARAAAATREAADSRAAARP</sequence>
<protein>
    <submittedName>
        <fullName evidence="2">Uncharacterized protein</fullName>
    </submittedName>
</protein>
<reference evidence="2" key="2">
    <citation type="submission" date="2020-09" db="EMBL/GenBank/DDBJ databases">
        <authorList>
            <person name="Sun Q."/>
            <person name="Ohkuma M."/>
        </authorList>
    </citation>
    <scope>NUCLEOTIDE SEQUENCE</scope>
    <source>
        <strain evidence="2">JCM 3131</strain>
    </source>
</reference>
<evidence type="ECO:0000256" key="1">
    <source>
        <dbReference type="SAM" id="MobiDB-lite"/>
    </source>
</evidence>
<dbReference type="Proteomes" id="UP000620156">
    <property type="component" value="Unassembled WGS sequence"/>
</dbReference>
<comment type="caution">
    <text evidence="2">The sequence shown here is derived from an EMBL/GenBank/DDBJ whole genome shotgun (WGS) entry which is preliminary data.</text>
</comment>
<feature type="region of interest" description="Disordered" evidence="1">
    <location>
        <begin position="29"/>
        <end position="69"/>
    </location>
</feature>
<proteinExistence type="predicted"/>
<dbReference type="AlphaFoldDB" id="A0A918BH25"/>
<gene>
    <name evidence="2" type="ORF">GCM10010145_42100</name>
</gene>